<dbReference type="Gene3D" id="3.30.930.10">
    <property type="entry name" value="Bira Bifunctional Protein, Domain 2"/>
    <property type="match status" value="1"/>
</dbReference>
<keyword evidence="6" id="KW-1185">Reference proteome</keyword>
<feature type="compositionally biased region" description="Polar residues" evidence="3">
    <location>
        <begin position="326"/>
        <end position="335"/>
    </location>
</feature>
<comment type="caution">
    <text evidence="5">The sequence shown here is derived from an EMBL/GenBank/DDBJ whole genome shotgun (WGS) entry which is preliminary data.</text>
</comment>
<evidence type="ECO:0000313" key="6">
    <source>
        <dbReference type="Proteomes" id="UP001566132"/>
    </source>
</evidence>
<dbReference type="InterPro" id="IPR045864">
    <property type="entry name" value="aa-tRNA-synth_II/BPL/LPL"/>
</dbReference>
<comment type="similarity">
    <text evidence="1">Belongs to the biotin--protein ligase family.</text>
</comment>
<feature type="compositionally biased region" description="Basic residues" evidence="3">
    <location>
        <begin position="338"/>
        <end position="349"/>
    </location>
</feature>
<dbReference type="AlphaFoldDB" id="A0ABD1ET57"/>
<evidence type="ECO:0000313" key="5">
    <source>
        <dbReference type="EMBL" id="KAL1501975.1"/>
    </source>
</evidence>
<dbReference type="InterPro" id="IPR003142">
    <property type="entry name" value="BPL_C"/>
</dbReference>
<dbReference type="Proteomes" id="UP001566132">
    <property type="component" value="Unassembled WGS sequence"/>
</dbReference>
<proteinExistence type="inferred from homology"/>
<evidence type="ECO:0000256" key="2">
    <source>
        <dbReference type="ARBA" id="ARBA00022598"/>
    </source>
</evidence>
<feature type="region of interest" description="Disordered" evidence="3">
    <location>
        <begin position="270"/>
        <end position="405"/>
    </location>
</feature>
<dbReference type="InterPro" id="IPR004143">
    <property type="entry name" value="BPL_LPL_catalytic"/>
</dbReference>
<gene>
    <name evidence="5" type="ORF">ABEB36_007193</name>
</gene>
<dbReference type="EMBL" id="JBDJPC010000005">
    <property type="protein sequence ID" value="KAL1501975.1"/>
    <property type="molecule type" value="Genomic_DNA"/>
</dbReference>
<feature type="region of interest" description="Disordered" evidence="3">
    <location>
        <begin position="544"/>
        <end position="565"/>
    </location>
</feature>
<reference evidence="5 6" key="1">
    <citation type="submission" date="2024-05" db="EMBL/GenBank/DDBJ databases">
        <title>Genetic variation in Jamaican populations of the coffee berry borer (Hypothenemus hampei).</title>
        <authorList>
            <person name="Errbii M."/>
            <person name="Myrie A."/>
        </authorList>
    </citation>
    <scope>NUCLEOTIDE SEQUENCE [LARGE SCALE GENOMIC DNA]</scope>
    <source>
        <strain evidence="5">JA-Hopewell-2020-01-JO</strain>
        <tissue evidence="5">Whole body</tissue>
    </source>
</reference>
<dbReference type="InterPro" id="IPR004408">
    <property type="entry name" value="Biotin_CoA_COase_ligase"/>
</dbReference>
<evidence type="ECO:0000256" key="1">
    <source>
        <dbReference type="ARBA" id="ARBA00009934"/>
    </source>
</evidence>
<dbReference type="NCBIfam" id="TIGR00121">
    <property type="entry name" value="birA_ligase"/>
    <property type="match status" value="1"/>
</dbReference>
<evidence type="ECO:0000256" key="3">
    <source>
        <dbReference type="SAM" id="MobiDB-lite"/>
    </source>
</evidence>
<dbReference type="PANTHER" id="PTHR12835">
    <property type="entry name" value="BIOTIN PROTEIN LIGASE"/>
    <property type="match status" value="1"/>
</dbReference>
<dbReference type="Pfam" id="PF02237">
    <property type="entry name" value="BPL_C"/>
    <property type="match status" value="1"/>
</dbReference>
<sequence>MLLSIYYMYATLLQWWKLGNLKNKLNGTLNSTNALLVCDESVIFDTRRNRSIENLLFRKENRIGVTVVPKQRINLSSQWLYFPRDSRYFPIFFGQNKTARPPIVYILIQTVLDEYKKHQAEILPIENYGDLIAWKITDHFEAILKTDMDKLAKLVHCFSQTDCDINHELRLLKIETIEIDGVAKRIVYERQFSTETTHKYSLAPLHWQKFVGDLKELYAKIRDATNPKITIDNGTPKPEDVKVVPVSEVKPIKKDKRSVEEKNTLEVNCSDYRRHRSAEHSREHRSKDHKRHKSKEDNESSKQKEKTSVDNGAEHEVLAAVVPSESALNQPQSEGSKTKHKEKRYKHKKFENEAPPSSSSNKHQTDKLKKTSRTSSKEKKLTRATATCDEPTELPETSPTDSVNGVFDRKKPINVKPPNILVYADSTIVKETVKELLVSILNKDKYTIYDLPTDGTSTWKNSTALVVVCGNADPKLTFILMKFLLNGGQLLCLCSDLLYSVLHTFTTAEVREHELVRFSYGQWQNVKMMHHIFCYQASPAKKQFSRDSDHSSGNGSSPIAPKTPSTVEIQHSGQNYTIKVQVLGAEETWQTPSLLLATVKGSEGRAVFSQVHLEIDPSEYVEDENKFEALKGSNQARLDIFKDLLSNQLELDCENPSEFPNYTPAYFLGRHDLKLTMLNETHCIKDNEMKAGEIHVLFCGKDDKFDSPSATFLPVLIHACPQNFNTVNYFETLDTKYIGRLVIYSDVLASSHLLLQHSQLTHGVAVVCRQQLGGIGRSKNKWLSPWGSALFSLQLHISNITNLGKSQGLIQHLIMVAVVKAVKRLTGNNKDIKLGIKWPNDLYVNGNVKIGGAMVTSTVLGELSSLSIGCGINLSNSNPTTCLNDVIADVNSKNNIDIPLLTHEKLFAQIFNETEKLINRFQMGDVDYFYDYYYEYWLHQDAIVTITTKDGKTTHKAKVVGLDDHGYLKVKTSNDSIDSVQPDGNSFDMMKGLIYPKNL</sequence>
<dbReference type="PANTHER" id="PTHR12835:SF5">
    <property type="entry name" value="BIOTIN--PROTEIN LIGASE"/>
    <property type="match status" value="1"/>
</dbReference>
<dbReference type="Pfam" id="PF03099">
    <property type="entry name" value="BPL_LplA_LipB"/>
    <property type="match status" value="1"/>
</dbReference>
<evidence type="ECO:0000259" key="4">
    <source>
        <dbReference type="PROSITE" id="PS51733"/>
    </source>
</evidence>
<protein>
    <recommendedName>
        <fullName evidence="4">BPL/LPL catalytic domain-containing protein</fullName>
    </recommendedName>
</protein>
<feature type="domain" description="BPL/LPL catalytic" evidence="4">
    <location>
        <begin position="727"/>
        <end position="922"/>
    </location>
</feature>
<organism evidence="5 6">
    <name type="scientific">Hypothenemus hampei</name>
    <name type="common">Coffee berry borer</name>
    <dbReference type="NCBI Taxonomy" id="57062"/>
    <lineage>
        <taxon>Eukaryota</taxon>
        <taxon>Metazoa</taxon>
        <taxon>Ecdysozoa</taxon>
        <taxon>Arthropoda</taxon>
        <taxon>Hexapoda</taxon>
        <taxon>Insecta</taxon>
        <taxon>Pterygota</taxon>
        <taxon>Neoptera</taxon>
        <taxon>Endopterygota</taxon>
        <taxon>Coleoptera</taxon>
        <taxon>Polyphaga</taxon>
        <taxon>Cucujiformia</taxon>
        <taxon>Curculionidae</taxon>
        <taxon>Scolytinae</taxon>
        <taxon>Hypothenemus</taxon>
    </lineage>
</organism>
<accession>A0ABD1ET57</accession>
<name>A0ABD1ET57_HYPHA</name>
<dbReference type="SUPFAM" id="SSF55681">
    <property type="entry name" value="Class II aaRS and biotin synthetases"/>
    <property type="match status" value="1"/>
</dbReference>
<feature type="compositionally biased region" description="Basic and acidic residues" evidence="3">
    <location>
        <begin position="363"/>
        <end position="381"/>
    </location>
</feature>
<feature type="compositionally biased region" description="Basic and acidic residues" evidence="3">
    <location>
        <begin position="294"/>
        <end position="317"/>
    </location>
</feature>
<keyword evidence="2" id="KW-0436">Ligase</keyword>
<feature type="compositionally biased region" description="Polar residues" evidence="3">
    <location>
        <begin position="551"/>
        <end position="565"/>
    </location>
</feature>
<dbReference type="PROSITE" id="PS51733">
    <property type="entry name" value="BPL_LPL_CATALYTIC"/>
    <property type="match status" value="1"/>
</dbReference>
<dbReference type="GO" id="GO:0016874">
    <property type="term" value="F:ligase activity"/>
    <property type="evidence" value="ECO:0007669"/>
    <property type="project" value="UniProtKB-KW"/>
</dbReference>